<dbReference type="WBParaSite" id="TMUE_1000004020.1">
    <property type="protein sequence ID" value="TMUE_1000004020.1"/>
    <property type="gene ID" value="WBGene00298834"/>
</dbReference>
<name>A0A5S6QA99_TRIMR</name>
<keyword evidence="1" id="KW-1185">Reference proteome</keyword>
<sequence>MVLRCREDRGDVWCRCGGKACRKELLAKIWTWFQGSDLLANSLLAPQGPELPQRECDPGNKGCDQSMRTILLFIHAWAEKWTTAAFCSGTFDMNDAAGIRLKAAMRRVAEEWLLNNPVHVGGPGLMDELLDALLA</sequence>
<organism evidence="1 2">
    <name type="scientific">Trichuris muris</name>
    <name type="common">Mouse whipworm</name>
    <dbReference type="NCBI Taxonomy" id="70415"/>
    <lineage>
        <taxon>Eukaryota</taxon>
        <taxon>Metazoa</taxon>
        <taxon>Ecdysozoa</taxon>
        <taxon>Nematoda</taxon>
        <taxon>Enoplea</taxon>
        <taxon>Dorylaimia</taxon>
        <taxon>Trichinellida</taxon>
        <taxon>Trichuridae</taxon>
        <taxon>Trichuris</taxon>
    </lineage>
</organism>
<protein>
    <submittedName>
        <fullName evidence="2">Post-SET domain-containing protein</fullName>
    </submittedName>
</protein>
<accession>A0A5S6QA99</accession>
<dbReference type="AlphaFoldDB" id="A0A5S6QA99"/>
<proteinExistence type="predicted"/>
<dbReference type="Proteomes" id="UP000046395">
    <property type="component" value="Unassembled WGS sequence"/>
</dbReference>
<evidence type="ECO:0000313" key="2">
    <source>
        <dbReference type="WBParaSite" id="TMUE_1000004020.1"/>
    </source>
</evidence>
<evidence type="ECO:0000313" key="1">
    <source>
        <dbReference type="Proteomes" id="UP000046395"/>
    </source>
</evidence>
<reference evidence="2" key="1">
    <citation type="submission" date="2019-12" db="UniProtKB">
        <authorList>
            <consortium name="WormBaseParasite"/>
        </authorList>
    </citation>
    <scope>IDENTIFICATION</scope>
</reference>